<dbReference type="AlphaFoldDB" id="A0A8K0JMB7"/>
<feature type="compositionally biased region" description="Polar residues" evidence="1">
    <location>
        <begin position="167"/>
        <end position="183"/>
    </location>
</feature>
<organism evidence="2 3">
    <name type="scientific">Filobasidium floriforme</name>
    <dbReference type="NCBI Taxonomy" id="5210"/>
    <lineage>
        <taxon>Eukaryota</taxon>
        <taxon>Fungi</taxon>
        <taxon>Dikarya</taxon>
        <taxon>Basidiomycota</taxon>
        <taxon>Agaricomycotina</taxon>
        <taxon>Tremellomycetes</taxon>
        <taxon>Filobasidiales</taxon>
        <taxon>Filobasidiaceae</taxon>
        <taxon>Filobasidium</taxon>
    </lineage>
</organism>
<dbReference type="EMBL" id="JABELV010000047">
    <property type="protein sequence ID" value="KAG7558278.1"/>
    <property type="molecule type" value="Genomic_DNA"/>
</dbReference>
<reference evidence="2" key="1">
    <citation type="submission" date="2020-04" db="EMBL/GenBank/DDBJ databases">
        <title>Analysis of mating type loci in Filobasidium floriforme.</title>
        <authorList>
            <person name="Nowrousian M."/>
        </authorList>
    </citation>
    <scope>NUCLEOTIDE SEQUENCE</scope>
    <source>
        <strain evidence="2">CBS 6242</strain>
    </source>
</reference>
<proteinExistence type="predicted"/>
<protein>
    <submittedName>
        <fullName evidence="2">Uncharacterized protein</fullName>
    </submittedName>
</protein>
<feature type="region of interest" description="Disordered" evidence="1">
    <location>
        <begin position="141"/>
        <end position="209"/>
    </location>
</feature>
<keyword evidence="3" id="KW-1185">Reference proteome</keyword>
<dbReference type="OrthoDB" id="2592472at2759"/>
<gene>
    <name evidence="2" type="ORF">FFLO_02841</name>
</gene>
<evidence type="ECO:0000313" key="2">
    <source>
        <dbReference type="EMBL" id="KAG7558278.1"/>
    </source>
</evidence>
<sequence length="209" mass="23042">MDLYIPFPDLTPSTIMSFSAATGLPQRSARLRRDPPGTSTDDPFARSGAHDHIEGTYTSMQAGPSGTEELMEEVEDVFPSDLVGYRFRRPEDPGRRMRTALEGIVEDLSDQEERVYRAETNLRGTGEDVLVPIGRNNTAHDAAQQARSETPSDLGDRDQLQEDHQAVNGQDINMQQEDASGDQSMEAVEDLDAEVEDLDNSGRTDASLD</sequence>
<evidence type="ECO:0000313" key="3">
    <source>
        <dbReference type="Proteomes" id="UP000812966"/>
    </source>
</evidence>
<feature type="compositionally biased region" description="Polar residues" evidence="1">
    <location>
        <begin position="141"/>
        <end position="151"/>
    </location>
</feature>
<accession>A0A8K0JMB7</accession>
<feature type="compositionally biased region" description="Basic and acidic residues" evidence="1">
    <location>
        <begin position="154"/>
        <end position="165"/>
    </location>
</feature>
<evidence type="ECO:0000256" key="1">
    <source>
        <dbReference type="SAM" id="MobiDB-lite"/>
    </source>
</evidence>
<dbReference type="Proteomes" id="UP000812966">
    <property type="component" value="Unassembled WGS sequence"/>
</dbReference>
<comment type="caution">
    <text evidence="2">The sequence shown here is derived from an EMBL/GenBank/DDBJ whole genome shotgun (WGS) entry which is preliminary data.</text>
</comment>
<feature type="compositionally biased region" description="Acidic residues" evidence="1">
    <location>
        <begin position="187"/>
        <end position="199"/>
    </location>
</feature>
<feature type="region of interest" description="Disordered" evidence="1">
    <location>
        <begin position="26"/>
        <end position="50"/>
    </location>
</feature>
<name>A0A8K0JMB7_9TREE</name>